<dbReference type="EMBL" id="JARTLD010000021">
    <property type="protein sequence ID" value="MED5017267.1"/>
    <property type="molecule type" value="Genomic_DNA"/>
</dbReference>
<comment type="caution">
    <text evidence="2">The sequence shown here is derived from an EMBL/GenBank/DDBJ whole genome shotgun (WGS) entry which is preliminary data.</text>
</comment>
<evidence type="ECO:0000313" key="3">
    <source>
        <dbReference type="Proteomes" id="UP001343257"/>
    </source>
</evidence>
<keyword evidence="3" id="KW-1185">Reference proteome</keyword>
<sequence>MQIRKATPDDNPFLFEVYASTRMDEVKGWGWSEQELQSFLSMQWIMQTRSYQIHYPQAANYIISHLQKPAGRFIVNNSPNSMTLIDISLLPASRNLGIGSSILQMLQTEASDSKIPLFLSVNPLNPAVKLYERLGFIASRKSELYWEMVWNPLKRFR</sequence>
<feature type="domain" description="N-acetyltransferase" evidence="1">
    <location>
        <begin position="1"/>
        <end position="157"/>
    </location>
</feature>
<protein>
    <submittedName>
        <fullName evidence="2">GNAT family N-acetyltransferase</fullName>
    </submittedName>
</protein>
<gene>
    <name evidence="2" type="ORF">P9847_08085</name>
</gene>
<dbReference type="RefSeq" id="WP_328276849.1">
    <property type="nucleotide sequence ID" value="NZ_JARTLD010000021.1"/>
</dbReference>
<dbReference type="SUPFAM" id="SSF55729">
    <property type="entry name" value="Acyl-CoA N-acyltransferases (Nat)"/>
    <property type="match status" value="1"/>
</dbReference>
<evidence type="ECO:0000259" key="1">
    <source>
        <dbReference type="PROSITE" id="PS51186"/>
    </source>
</evidence>
<proteinExistence type="predicted"/>
<name>A0ABU6PQW0_9BACL</name>
<reference evidence="2 3" key="1">
    <citation type="submission" date="2023-03" db="EMBL/GenBank/DDBJ databases">
        <title>Bacillus Genome Sequencing.</title>
        <authorList>
            <person name="Dunlap C."/>
        </authorList>
    </citation>
    <scope>NUCLEOTIDE SEQUENCE [LARGE SCALE GENOMIC DNA]</scope>
    <source>
        <strain evidence="2 3">NRS-52</strain>
    </source>
</reference>
<dbReference type="Gene3D" id="3.40.630.30">
    <property type="match status" value="1"/>
</dbReference>
<dbReference type="PROSITE" id="PS51186">
    <property type="entry name" value="GNAT"/>
    <property type="match status" value="1"/>
</dbReference>
<dbReference type="Pfam" id="PF00583">
    <property type="entry name" value="Acetyltransf_1"/>
    <property type="match status" value="1"/>
</dbReference>
<dbReference type="InterPro" id="IPR000182">
    <property type="entry name" value="GNAT_dom"/>
</dbReference>
<organism evidence="2 3">
    <name type="scientific">Paenibacillus chibensis</name>
    <dbReference type="NCBI Taxonomy" id="59846"/>
    <lineage>
        <taxon>Bacteria</taxon>
        <taxon>Bacillati</taxon>
        <taxon>Bacillota</taxon>
        <taxon>Bacilli</taxon>
        <taxon>Bacillales</taxon>
        <taxon>Paenibacillaceae</taxon>
        <taxon>Paenibacillus</taxon>
    </lineage>
</organism>
<dbReference type="Proteomes" id="UP001343257">
    <property type="component" value="Unassembled WGS sequence"/>
</dbReference>
<dbReference type="InterPro" id="IPR016181">
    <property type="entry name" value="Acyl_CoA_acyltransferase"/>
</dbReference>
<accession>A0ABU6PQW0</accession>
<evidence type="ECO:0000313" key="2">
    <source>
        <dbReference type="EMBL" id="MED5017267.1"/>
    </source>
</evidence>